<reference evidence="2" key="1">
    <citation type="submission" date="2023-03" db="EMBL/GenBank/DDBJ databases">
        <title>Massive genome expansion in bonnet fungi (Mycena s.s.) driven by repeated elements and novel gene families across ecological guilds.</title>
        <authorList>
            <consortium name="Lawrence Berkeley National Laboratory"/>
            <person name="Harder C.B."/>
            <person name="Miyauchi S."/>
            <person name="Viragh M."/>
            <person name="Kuo A."/>
            <person name="Thoen E."/>
            <person name="Andreopoulos B."/>
            <person name="Lu D."/>
            <person name="Skrede I."/>
            <person name="Drula E."/>
            <person name="Henrissat B."/>
            <person name="Morin E."/>
            <person name="Kohler A."/>
            <person name="Barry K."/>
            <person name="LaButti K."/>
            <person name="Morin E."/>
            <person name="Salamov A."/>
            <person name="Lipzen A."/>
            <person name="Mereny Z."/>
            <person name="Hegedus B."/>
            <person name="Baldrian P."/>
            <person name="Stursova M."/>
            <person name="Weitz H."/>
            <person name="Taylor A."/>
            <person name="Grigoriev I.V."/>
            <person name="Nagy L.G."/>
            <person name="Martin F."/>
            <person name="Kauserud H."/>
        </authorList>
    </citation>
    <scope>NUCLEOTIDE SEQUENCE</scope>
    <source>
        <strain evidence="2">9144</strain>
    </source>
</reference>
<feature type="region of interest" description="Disordered" evidence="1">
    <location>
        <begin position="1"/>
        <end position="43"/>
    </location>
</feature>
<dbReference type="EMBL" id="JARJCW010000001">
    <property type="protein sequence ID" value="KAJ7230454.1"/>
    <property type="molecule type" value="Genomic_DNA"/>
</dbReference>
<evidence type="ECO:0000313" key="2">
    <source>
        <dbReference type="EMBL" id="KAJ7230454.1"/>
    </source>
</evidence>
<feature type="region of interest" description="Disordered" evidence="1">
    <location>
        <begin position="76"/>
        <end position="103"/>
    </location>
</feature>
<dbReference type="Proteomes" id="UP001219525">
    <property type="component" value="Unassembled WGS sequence"/>
</dbReference>
<evidence type="ECO:0000313" key="3">
    <source>
        <dbReference type="Proteomes" id="UP001219525"/>
    </source>
</evidence>
<accession>A0AAD6YVA8</accession>
<comment type="caution">
    <text evidence="2">The sequence shown here is derived from an EMBL/GenBank/DDBJ whole genome shotgun (WGS) entry which is preliminary data.</text>
</comment>
<protein>
    <submittedName>
        <fullName evidence="2">Uncharacterized protein</fullName>
    </submittedName>
</protein>
<name>A0AAD6YVA8_9AGAR</name>
<organism evidence="2 3">
    <name type="scientific">Mycena pura</name>
    <dbReference type="NCBI Taxonomy" id="153505"/>
    <lineage>
        <taxon>Eukaryota</taxon>
        <taxon>Fungi</taxon>
        <taxon>Dikarya</taxon>
        <taxon>Basidiomycota</taxon>
        <taxon>Agaricomycotina</taxon>
        <taxon>Agaricomycetes</taxon>
        <taxon>Agaricomycetidae</taxon>
        <taxon>Agaricales</taxon>
        <taxon>Marasmiineae</taxon>
        <taxon>Mycenaceae</taxon>
        <taxon>Mycena</taxon>
    </lineage>
</organism>
<evidence type="ECO:0000256" key="1">
    <source>
        <dbReference type="SAM" id="MobiDB-lite"/>
    </source>
</evidence>
<gene>
    <name evidence="2" type="ORF">GGX14DRAFT_384399</name>
</gene>
<proteinExistence type="predicted"/>
<sequence>MDAKWRAASGKKNATGNGGQWEAASGDLQPAGSRKHAEASGVRRTAVCGQRELQRAWAAGVACRVYVRWVAAPARPGVARGTSRKAGSRRAMAAGSEKGGRMRHRAIRVRAADGGRRGMGLARGVRGRPTAFARRSRLRAGCGGSLGDAGSCTTCAAGGEQGDVGLARR</sequence>
<keyword evidence="3" id="KW-1185">Reference proteome</keyword>
<dbReference type="AlphaFoldDB" id="A0AAD6YVA8"/>